<dbReference type="InterPro" id="IPR005140">
    <property type="entry name" value="eRF1_Pelota-like_N"/>
</dbReference>
<reference evidence="2" key="1">
    <citation type="submission" date="2016-10" db="EMBL/GenBank/DDBJ databases">
        <authorList>
            <person name="Benchimol M."/>
            <person name="Almeida L.G."/>
            <person name="Vasconcelos A.T."/>
            <person name="Perreira-Neves A."/>
            <person name="Rosa I.A."/>
            <person name="Tasca T."/>
            <person name="Bogo M.R."/>
            <person name="de Souza W."/>
        </authorList>
    </citation>
    <scope>NUCLEOTIDE SEQUENCE [LARGE SCALE GENOMIC DNA]</scope>
    <source>
        <strain evidence="2">K</strain>
    </source>
</reference>
<dbReference type="PANTHER" id="PTHR10113">
    <property type="entry name" value="PEPTIDE CHAIN RELEASE FACTOR SUBUNIT 1"/>
    <property type="match status" value="1"/>
</dbReference>
<gene>
    <name evidence="2" type="ORF">TRFO_19077</name>
</gene>
<dbReference type="InterPro" id="IPR024049">
    <property type="entry name" value="eRF1_1_sf"/>
</dbReference>
<dbReference type="InterPro" id="IPR004403">
    <property type="entry name" value="Peptide_chain-rel_eRF1/aRF1"/>
</dbReference>
<dbReference type="Gene3D" id="3.30.960.10">
    <property type="entry name" value="eRF1 domain 1"/>
    <property type="match status" value="1"/>
</dbReference>
<feature type="domain" description="eRF1/Pelota-like N-terminal" evidence="1">
    <location>
        <begin position="18"/>
        <end position="72"/>
    </location>
</feature>
<dbReference type="VEuPathDB" id="TrichDB:TRFO_19077"/>
<comment type="caution">
    <text evidence="2">The sequence shown here is derived from an EMBL/GenBank/DDBJ whole genome shotgun (WGS) entry which is preliminary data.</text>
</comment>
<sequence length="72" mass="8017">MRSIPIDCTDQIDLFKFKQTIKMLEIAEGDGTSLLTVMIPGSSAQLSQMKQKLTREYGAAANIKDKINRQSV</sequence>
<dbReference type="SUPFAM" id="SSF55481">
    <property type="entry name" value="N-terminal domain of eukaryotic peptide chain release factor subunit 1, ERF1"/>
    <property type="match status" value="1"/>
</dbReference>
<protein>
    <recommendedName>
        <fullName evidence="1">eRF1/Pelota-like N-terminal domain-containing protein</fullName>
    </recommendedName>
</protein>
<dbReference type="Pfam" id="PF03463">
    <property type="entry name" value="eRF1_1"/>
    <property type="match status" value="1"/>
</dbReference>
<name>A0A1J4KPU0_9EUKA</name>
<evidence type="ECO:0000313" key="2">
    <source>
        <dbReference type="EMBL" id="OHT11445.1"/>
    </source>
</evidence>
<keyword evidence="3" id="KW-1185">Reference proteome</keyword>
<accession>A0A1J4KPU0</accession>
<dbReference type="EMBL" id="MLAK01000587">
    <property type="protein sequence ID" value="OHT11445.1"/>
    <property type="molecule type" value="Genomic_DNA"/>
</dbReference>
<dbReference type="AlphaFoldDB" id="A0A1J4KPU0"/>
<dbReference type="GeneID" id="94835270"/>
<evidence type="ECO:0000313" key="3">
    <source>
        <dbReference type="Proteomes" id="UP000179807"/>
    </source>
</evidence>
<dbReference type="Proteomes" id="UP000179807">
    <property type="component" value="Unassembled WGS sequence"/>
</dbReference>
<proteinExistence type="predicted"/>
<organism evidence="2 3">
    <name type="scientific">Tritrichomonas foetus</name>
    <dbReference type="NCBI Taxonomy" id="1144522"/>
    <lineage>
        <taxon>Eukaryota</taxon>
        <taxon>Metamonada</taxon>
        <taxon>Parabasalia</taxon>
        <taxon>Tritrichomonadida</taxon>
        <taxon>Tritrichomonadidae</taxon>
        <taxon>Tritrichomonas</taxon>
    </lineage>
</organism>
<dbReference type="OrthoDB" id="10254527at2759"/>
<dbReference type="GO" id="GO:0003747">
    <property type="term" value="F:translation release factor activity"/>
    <property type="evidence" value="ECO:0007669"/>
    <property type="project" value="InterPro"/>
</dbReference>
<dbReference type="RefSeq" id="XP_068364581.1">
    <property type="nucleotide sequence ID" value="XM_068500566.1"/>
</dbReference>
<evidence type="ECO:0000259" key="1">
    <source>
        <dbReference type="Pfam" id="PF03463"/>
    </source>
</evidence>